<feature type="domain" description="Glycosyltransferase 2-like" evidence="2">
    <location>
        <begin position="140"/>
        <end position="247"/>
    </location>
</feature>
<name>A0A0F9E730_9ZZZZ</name>
<evidence type="ECO:0000259" key="2">
    <source>
        <dbReference type="Pfam" id="PF00535"/>
    </source>
</evidence>
<dbReference type="AlphaFoldDB" id="A0A0F9E730"/>
<feature type="region of interest" description="Disordered" evidence="1">
    <location>
        <begin position="450"/>
        <end position="495"/>
    </location>
</feature>
<comment type="caution">
    <text evidence="3">The sequence shown here is derived from an EMBL/GenBank/DDBJ whole genome shotgun (WGS) entry which is preliminary data.</text>
</comment>
<organism evidence="3">
    <name type="scientific">marine sediment metagenome</name>
    <dbReference type="NCBI Taxonomy" id="412755"/>
    <lineage>
        <taxon>unclassified sequences</taxon>
        <taxon>metagenomes</taxon>
        <taxon>ecological metagenomes</taxon>
    </lineage>
</organism>
<dbReference type="Pfam" id="PF00535">
    <property type="entry name" value="Glycos_transf_2"/>
    <property type="match status" value="1"/>
</dbReference>
<dbReference type="CDD" id="cd00761">
    <property type="entry name" value="Glyco_tranf_GTA_type"/>
    <property type="match status" value="1"/>
</dbReference>
<dbReference type="InterPro" id="IPR001173">
    <property type="entry name" value="Glyco_trans_2-like"/>
</dbReference>
<feature type="non-terminal residue" evidence="3">
    <location>
        <position position="1"/>
    </location>
</feature>
<reference evidence="3" key="1">
    <citation type="journal article" date="2015" name="Nature">
        <title>Complex archaea that bridge the gap between prokaryotes and eukaryotes.</title>
        <authorList>
            <person name="Spang A."/>
            <person name="Saw J.H."/>
            <person name="Jorgensen S.L."/>
            <person name="Zaremba-Niedzwiedzka K."/>
            <person name="Martijn J."/>
            <person name="Lind A.E."/>
            <person name="van Eijk R."/>
            <person name="Schleper C."/>
            <person name="Guy L."/>
            <person name="Ettema T.J."/>
        </authorList>
    </citation>
    <scope>NUCLEOTIDE SEQUENCE</scope>
</reference>
<dbReference type="InterPro" id="IPR029044">
    <property type="entry name" value="Nucleotide-diphossugar_trans"/>
</dbReference>
<dbReference type="InterPro" id="IPR050834">
    <property type="entry name" value="Glycosyltransf_2"/>
</dbReference>
<evidence type="ECO:0000256" key="1">
    <source>
        <dbReference type="SAM" id="MobiDB-lite"/>
    </source>
</evidence>
<dbReference type="PANTHER" id="PTHR43685">
    <property type="entry name" value="GLYCOSYLTRANSFERASE"/>
    <property type="match status" value="1"/>
</dbReference>
<protein>
    <recommendedName>
        <fullName evidence="2">Glycosyltransferase 2-like domain-containing protein</fullName>
    </recommendedName>
</protein>
<accession>A0A0F9E730</accession>
<proteinExistence type="predicted"/>
<dbReference type="PANTHER" id="PTHR43685:SF2">
    <property type="entry name" value="GLYCOSYLTRANSFERASE 2-LIKE DOMAIN-CONTAINING PROTEIN"/>
    <property type="match status" value="1"/>
</dbReference>
<evidence type="ECO:0000313" key="3">
    <source>
        <dbReference type="EMBL" id="KKL69779.1"/>
    </source>
</evidence>
<dbReference type="SUPFAM" id="SSF53448">
    <property type="entry name" value="Nucleotide-diphospho-sugar transferases"/>
    <property type="match status" value="2"/>
</dbReference>
<sequence>GVSGWPKDFSFGAQMLHRNQIPSTCMYRREVWSRSGGYRRRCQTAEDAEFWTRVSSLGFVADRVTTRTTLIYRQLADSMSRAIPDWDWTAWFPWARRMDLVPFGVHEKPTARVNDGISWPVPSYEPARVAVIIPVGPGHEGLVIDALDSVEAQTFRDWECIVANDTGAPLEIPHPWAKVIDVGPGAGPARARNLAIAASTARVFVPLDADDFLQPLALEVMLQAWDAEGGVIYSQWYDDKGDTSEVYDPPDYDANLLIQKGAIHAVTAMYPREAWKEVGGFDEKLSHWEDWDFQMQLAAKGICGTKISQPLWTYRKTTGTRREQNMAAFEQGKGAILGKWSHLWDGKETLMACSGCPGGGGNRYAAPPIGAGAARNPTGLQPREGYAVLRYSGKSAGKRVYRGSTTGTNYRFGDDPAHRLKYVFVTDLEGLMALRDGGQKLFERVMPTAQQVTGTPARLEAPGPPPRKDEVVSAPPPTADNGAGGLTTRELRSQVPGWSIEETAEYLARERAEVHPRSTAVAILEDRIRRGG</sequence>
<dbReference type="Gene3D" id="3.90.550.10">
    <property type="entry name" value="Spore Coat Polysaccharide Biosynthesis Protein SpsA, Chain A"/>
    <property type="match status" value="2"/>
</dbReference>
<dbReference type="EMBL" id="LAZR01026105">
    <property type="protein sequence ID" value="KKL69779.1"/>
    <property type="molecule type" value="Genomic_DNA"/>
</dbReference>
<gene>
    <name evidence="3" type="ORF">LCGC14_2111490</name>
</gene>